<evidence type="ECO:0000256" key="1">
    <source>
        <dbReference type="SAM" id="Coils"/>
    </source>
</evidence>
<dbReference type="Proteomes" id="UP001205105">
    <property type="component" value="Unassembled WGS sequence"/>
</dbReference>
<keyword evidence="1" id="KW-0175">Coiled coil</keyword>
<protein>
    <submittedName>
        <fullName evidence="3">Uncharacterized protein</fullName>
    </submittedName>
</protein>
<dbReference type="AlphaFoldDB" id="A0AAD5H5T8"/>
<keyword evidence="4" id="KW-1185">Reference proteome</keyword>
<comment type="caution">
    <text evidence="3">The sequence shown here is derived from an EMBL/GenBank/DDBJ whole genome shotgun (WGS) entry which is preliminary data.</text>
</comment>
<feature type="compositionally biased region" description="Basic and acidic residues" evidence="2">
    <location>
        <begin position="88"/>
        <end position="97"/>
    </location>
</feature>
<reference evidence="3" key="1">
    <citation type="submission" date="2020-11" db="EMBL/GenBank/DDBJ databases">
        <title>Chlorella ohadii genome sequencing and assembly.</title>
        <authorList>
            <person name="Murik O."/>
            <person name="Treves H."/>
            <person name="Kedem I."/>
            <person name="Shotland Y."/>
            <person name="Kaplan A."/>
        </authorList>
    </citation>
    <scope>NUCLEOTIDE SEQUENCE</scope>
    <source>
        <strain evidence="3">1</strain>
    </source>
</reference>
<evidence type="ECO:0000256" key="2">
    <source>
        <dbReference type="SAM" id="MobiDB-lite"/>
    </source>
</evidence>
<evidence type="ECO:0000313" key="4">
    <source>
        <dbReference type="Proteomes" id="UP001205105"/>
    </source>
</evidence>
<feature type="compositionally biased region" description="Basic and acidic residues" evidence="2">
    <location>
        <begin position="60"/>
        <end position="73"/>
    </location>
</feature>
<gene>
    <name evidence="3" type="ORF">COHA_004944</name>
</gene>
<proteinExistence type="predicted"/>
<dbReference type="EMBL" id="JADXDR010000064">
    <property type="protein sequence ID" value="KAI7841325.1"/>
    <property type="molecule type" value="Genomic_DNA"/>
</dbReference>
<name>A0AAD5H5T8_9CHLO</name>
<feature type="compositionally biased region" description="Low complexity" evidence="2">
    <location>
        <begin position="74"/>
        <end position="87"/>
    </location>
</feature>
<evidence type="ECO:0000313" key="3">
    <source>
        <dbReference type="EMBL" id="KAI7841325.1"/>
    </source>
</evidence>
<feature type="region of interest" description="Disordered" evidence="2">
    <location>
        <begin position="57"/>
        <end position="101"/>
    </location>
</feature>
<feature type="coiled-coil region" evidence="1">
    <location>
        <begin position="254"/>
        <end position="323"/>
    </location>
</feature>
<organism evidence="3 4">
    <name type="scientific">Chlorella ohadii</name>
    <dbReference type="NCBI Taxonomy" id="2649997"/>
    <lineage>
        <taxon>Eukaryota</taxon>
        <taxon>Viridiplantae</taxon>
        <taxon>Chlorophyta</taxon>
        <taxon>core chlorophytes</taxon>
        <taxon>Trebouxiophyceae</taxon>
        <taxon>Chlorellales</taxon>
        <taxon>Chlorellaceae</taxon>
        <taxon>Chlorella clade</taxon>
        <taxon>Chlorella</taxon>
    </lineage>
</organism>
<sequence length="493" mass="52015">MSAPANGAENELLRRAVVALERKLREAQTAAAGLERELAAAQAAVADLPSVRAALQHSRAAAEEQQRRADGLARELAGARADAAEAGQQRDRARAALEAEQAADDERCRAAAQRRAEEAAAAQELARARGQAEVLAAQVQQLEGANAMLRQDNRQHAEHLRQAFEREGELLAELAELQAKLRAGGTSSRSRLQPQSTAGAVPGAEAGAAGYAAGVPTAAASTEGCTIKAITARAPARCGSLDGGGEAQMEQLLMAAAQQLTQEYTARLAQAEGRAGQLKQQLQALGATTEQLQREADRQAAAAAAARDEAAQERQAAQALLDNNLRLHEAVAQLMEDGLGWSSGLADGGTDSFSTADVEPVERVQSRGGAGDVRTQRARMEQRTVQLAHAPPVPARKQQQQAQATPAVDPAARQAAVRAALALSAEHRELHSCYRAVAEELRQVACDLAAARGSRQLALLRQHAALQQEQRDLAQQLEDTVVQLAALKRAGVL</sequence>
<accession>A0AAD5H5T8</accession>